<evidence type="ECO:0000313" key="3">
    <source>
        <dbReference type="Proteomes" id="UP000241074"/>
    </source>
</evidence>
<dbReference type="KEGG" id="xba:C7S18_20735"/>
<accession>A0A2P1PX78</accession>
<reference evidence="2 3" key="2">
    <citation type="submission" date="2018-03" db="EMBL/GenBank/DDBJ databases">
        <authorList>
            <person name="Keele B.F."/>
        </authorList>
    </citation>
    <scope>NUCLEOTIDE SEQUENCE [LARGE SCALE GENOMIC DNA]</scope>
    <source>
        <strain evidence="2 3">D13</strain>
    </source>
</reference>
<dbReference type="InterPro" id="IPR023296">
    <property type="entry name" value="Glyco_hydro_beta-prop_sf"/>
</dbReference>
<keyword evidence="3" id="KW-1185">Reference proteome</keyword>
<dbReference type="AlphaFoldDB" id="A0A2P1PX78"/>
<evidence type="ECO:0008006" key="4">
    <source>
        <dbReference type="Google" id="ProtNLM"/>
    </source>
</evidence>
<dbReference type="Gene3D" id="2.115.10.20">
    <property type="entry name" value="Glycosyl hydrolase domain, family 43"/>
    <property type="match status" value="1"/>
</dbReference>
<evidence type="ECO:0000256" key="1">
    <source>
        <dbReference type="SAM" id="SignalP"/>
    </source>
</evidence>
<evidence type="ECO:0000313" key="2">
    <source>
        <dbReference type="EMBL" id="AVP99446.1"/>
    </source>
</evidence>
<protein>
    <recommendedName>
        <fullName evidence="4">Bacterial Ig-like domain-containing protein</fullName>
    </recommendedName>
</protein>
<dbReference type="RefSeq" id="WP_106893364.1">
    <property type="nucleotide sequence ID" value="NZ_CP027860.1"/>
</dbReference>
<organism evidence="2 3">
    <name type="scientific">Ahniella affigens</name>
    <dbReference type="NCBI Taxonomy" id="2021234"/>
    <lineage>
        <taxon>Bacteria</taxon>
        <taxon>Pseudomonadati</taxon>
        <taxon>Pseudomonadota</taxon>
        <taxon>Gammaproteobacteria</taxon>
        <taxon>Lysobacterales</taxon>
        <taxon>Rhodanobacteraceae</taxon>
        <taxon>Ahniella</taxon>
    </lineage>
</organism>
<keyword evidence="1" id="KW-0732">Signal</keyword>
<dbReference type="Proteomes" id="UP000241074">
    <property type="component" value="Chromosome"/>
</dbReference>
<feature type="chain" id="PRO_5015160077" description="Bacterial Ig-like domain-containing protein" evidence="1">
    <location>
        <begin position="28"/>
        <end position="815"/>
    </location>
</feature>
<reference evidence="2 3" key="1">
    <citation type="submission" date="2018-03" db="EMBL/GenBank/DDBJ databases">
        <title>Ahniella affigens gen. nov., sp. nov., a gammaproteobacterium isolated from sandy soil near a stream.</title>
        <authorList>
            <person name="Ko Y."/>
            <person name="Kim J.-H."/>
        </authorList>
    </citation>
    <scope>NUCLEOTIDE SEQUENCE [LARGE SCALE GENOMIC DNA]</scope>
    <source>
        <strain evidence="2 3">D13</strain>
    </source>
</reference>
<feature type="signal peptide" evidence="1">
    <location>
        <begin position="1"/>
        <end position="27"/>
    </location>
</feature>
<dbReference type="OrthoDB" id="9759709at2"/>
<name>A0A2P1PX78_9GAMM</name>
<dbReference type="EMBL" id="CP027860">
    <property type="protein sequence ID" value="AVP99446.1"/>
    <property type="molecule type" value="Genomic_DNA"/>
</dbReference>
<proteinExistence type="predicted"/>
<gene>
    <name evidence="2" type="ORF">C7S18_20735</name>
</gene>
<sequence length="815" mass="85755">MPRARAQMMLQTTLLLSITGFSLPLAAATHGGDCTRVPPTGAAAGTNFTMPGSIRLRLARAGDHGAPFVRADLTVLDQAATASMVLFGGVPYLYYTAHQIAAGQDGAALSIGTANGNSWQHCLLSFSGLPSGVRTVDPDVILRPGGGLRMYFTSNLVSNPARFGIHYADSTDGLNWTYVGEAFLHPSHSVLDSTTAMTTDGTWHQYVLDAGSIAMSHASSATASTFTFVDESQRLIDGQAYKLAQAFSTATGLRIYAGGPGNQQIRSFTTSDGVTLAASPTIHLSFVSGQPHESTLIKDPAVVQLGDGSYLMAYSAGIGNDSAPATTVFANSFEPGPTVVETVPTETVNGQLLASSSKLRVRFPALSGIDHVEATASAGGISETATGLGTATELIIPLLEADREYSLTARACRTADCSVAETYTASTARTGKEHWRLVGTGHDYAGLINLAGDSNARLGATRIGADSGLANAGHVQLYYGARISPGTRPGLFVADSNSAVTLGAPSSWSSFTSLVSTTGLRSPPTATPAPLVAEVNTGQGVPFAPPFPGNAGIRLFFEARGADGRTRVLSIDSQDGLLGRDFHSGAATQCSAQADYQTGGPCAPRLEIGVQTDAGGHPKIRDARQMRVTYPLQDDWRWQTGSTTKNFMVITVDLDASCGVSGKLHAYARWNGSNWVVENQANGCPKLFTDVQACSPMHLGGDRYKMYCGVPSITTGAVPGSPLPFLGPKRLAYGYGRRSGNSDELEFEDWTQPNVGADVVFLWPDDTQLNDTQEGYIDDFHFLPPAGNLDFQLAYVTLTDGTILPFGAVAKLVNP</sequence>
<dbReference type="SUPFAM" id="SSF75005">
    <property type="entry name" value="Arabinanase/levansucrase/invertase"/>
    <property type="match status" value="1"/>
</dbReference>